<name>T1GG41_MEGSC</name>
<protein>
    <recommendedName>
        <fullName evidence="3">Thioesterase domain-containing protein</fullName>
    </recommendedName>
</protein>
<proteinExistence type="inferred from homology"/>
<dbReference type="InterPro" id="IPR006683">
    <property type="entry name" value="Thioestr_dom"/>
</dbReference>
<dbReference type="Pfam" id="PF03061">
    <property type="entry name" value="4HBT"/>
    <property type="match status" value="1"/>
</dbReference>
<keyword evidence="2" id="KW-0378">Hydrolase</keyword>
<feature type="domain" description="Thioesterase" evidence="3">
    <location>
        <begin position="54"/>
        <end position="90"/>
    </location>
</feature>
<dbReference type="STRING" id="36166.T1GG41"/>
<dbReference type="EMBL" id="CAQQ02175625">
    <property type="status" value="NOT_ANNOTATED_CDS"/>
    <property type="molecule type" value="Genomic_DNA"/>
</dbReference>
<sequence length="90" mass="9598">MSSGKGLELIKEIMKRVHKGGFDRVIKNVEILSCADGKCSAKFNVSDEQVNMGGGLHGGFTATLVDNITTYALMSKGTHPGVSVDLHVSY</sequence>
<keyword evidence="5" id="KW-1185">Reference proteome</keyword>
<dbReference type="InterPro" id="IPR029069">
    <property type="entry name" value="HotDog_dom_sf"/>
</dbReference>
<comment type="similarity">
    <text evidence="1">Belongs to the thioesterase PaaI family.</text>
</comment>
<dbReference type="AlphaFoldDB" id="T1GG41"/>
<evidence type="ECO:0000256" key="2">
    <source>
        <dbReference type="ARBA" id="ARBA00022801"/>
    </source>
</evidence>
<dbReference type="CDD" id="cd03443">
    <property type="entry name" value="PaaI_thioesterase"/>
    <property type="match status" value="1"/>
</dbReference>
<evidence type="ECO:0000259" key="3">
    <source>
        <dbReference type="Pfam" id="PF03061"/>
    </source>
</evidence>
<dbReference type="Proteomes" id="UP000015102">
    <property type="component" value="Unassembled WGS sequence"/>
</dbReference>
<dbReference type="HOGENOM" id="CLU_188617_0_0_1"/>
<dbReference type="SUPFAM" id="SSF54637">
    <property type="entry name" value="Thioesterase/thiol ester dehydrase-isomerase"/>
    <property type="match status" value="1"/>
</dbReference>
<dbReference type="GO" id="GO:0047617">
    <property type="term" value="F:fatty acyl-CoA hydrolase activity"/>
    <property type="evidence" value="ECO:0007669"/>
    <property type="project" value="InterPro"/>
</dbReference>
<dbReference type="EnsemblMetazoa" id="MESCA002347-RA">
    <property type="protein sequence ID" value="MESCA002347-PA"/>
    <property type="gene ID" value="MESCA002347"/>
</dbReference>
<evidence type="ECO:0000313" key="4">
    <source>
        <dbReference type="EnsemblMetazoa" id="MESCA002347-PA"/>
    </source>
</evidence>
<dbReference type="OMA" id="YMAPARV"/>
<dbReference type="PANTHER" id="PTHR21660">
    <property type="entry name" value="THIOESTERASE SUPERFAMILY MEMBER-RELATED"/>
    <property type="match status" value="1"/>
</dbReference>
<organism evidence="4 5">
    <name type="scientific">Megaselia scalaris</name>
    <name type="common">Humpbacked fly</name>
    <name type="synonym">Phora scalaris</name>
    <dbReference type="NCBI Taxonomy" id="36166"/>
    <lineage>
        <taxon>Eukaryota</taxon>
        <taxon>Metazoa</taxon>
        <taxon>Ecdysozoa</taxon>
        <taxon>Arthropoda</taxon>
        <taxon>Hexapoda</taxon>
        <taxon>Insecta</taxon>
        <taxon>Pterygota</taxon>
        <taxon>Neoptera</taxon>
        <taxon>Endopterygota</taxon>
        <taxon>Diptera</taxon>
        <taxon>Brachycera</taxon>
        <taxon>Muscomorpha</taxon>
        <taxon>Platypezoidea</taxon>
        <taxon>Phoridae</taxon>
        <taxon>Megaseliini</taxon>
        <taxon>Megaselia</taxon>
    </lineage>
</organism>
<evidence type="ECO:0000256" key="1">
    <source>
        <dbReference type="ARBA" id="ARBA00008324"/>
    </source>
</evidence>
<dbReference type="InterPro" id="IPR039298">
    <property type="entry name" value="ACOT13"/>
</dbReference>
<accession>T1GG41</accession>
<dbReference type="PANTHER" id="PTHR21660:SF1">
    <property type="entry name" value="ACYL-COENZYME A THIOESTERASE 13"/>
    <property type="match status" value="1"/>
</dbReference>
<evidence type="ECO:0000313" key="5">
    <source>
        <dbReference type="Proteomes" id="UP000015102"/>
    </source>
</evidence>
<reference evidence="4" key="2">
    <citation type="submission" date="2015-06" db="UniProtKB">
        <authorList>
            <consortium name="EnsemblMetazoa"/>
        </authorList>
    </citation>
    <scope>IDENTIFICATION</scope>
</reference>
<reference evidence="5" key="1">
    <citation type="submission" date="2013-02" db="EMBL/GenBank/DDBJ databases">
        <authorList>
            <person name="Hughes D."/>
        </authorList>
    </citation>
    <scope>NUCLEOTIDE SEQUENCE</scope>
    <source>
        <strain>Durham</strain>
        <strain evidence="5">NC isolate 2 -- Noor lab</strain>
    </source>
</reference>
<dbReference type="Gene3D" id="3.10.129.10">
    <property type="entry name" value="Hotdog Thioesterase"/>
    <property type="match status" value="1"/>
</dbReference>